<feature type="region of interest" description="Disordered" evidence="3">
    <location>
        <begin position="183"/>
        <end position="225"/>
    </location>
</feature>
<dbReference type="VEuPathDB" id="FungiDB:SeMB42_g05603"/>
<dbReference type="SMART" id="SM00164">
    <property type="entry name" value="TBC"/>
    <property type="match status" value="1"/>
</dbReference>
<feature type="region of interest" description="Disordered" evidence="3">
    <location>
        <begin position="121"/>
        <end position="161"/>
    </location>
</feature>
<evidence type="ECO:0000259" key="4">
    <source>
        <dbReference type="PROSITE" id="PS50086"/>
    </source>
</evidence>
<evidence type="ECO:0000313" key="6">
    <source>
        <dbReference type="Proteomes" id="UP000320475"/>
    </source>
</evidence>
<dbReference type="GO" id="GO:0005794">
    <property type="term" value="C:Golgi apparatus"/>
    <property type="evidence" value="ECO:0007669"/>
    <property type="project" value="TreeGrafter"/>
</dbReference>
<dbReference type="GO" id="GO:0005096">
    <property type="term" value="F:GTPase activator activity"/>
    <property type="evidence" value="ECO:0007669"/>
    <property type="project" value="UniProtKB-KW"/>
</dbReference>
<dbReference type="AlphaFoldDB" id="A0A507DJU0"/>
<proteinExistence type="predicted"/>
<evidence type="ECO:0000313" key="5">
    <source>
        <dbReference type="EMBL" id="TPX51168.1"/>
    </source>
</evidence>
<reference evidence="5 6" key="1">
    <citation type="journal article" date="2019" name="Sci. Rep.">
        <title>Comparative genomics of chytrid fungi reveal insights into the obligate biotrophic and pathogenic lifestyle of Synchytrium endobioticum.</title>
        <authorList>
            <person name="van de Vossenberg B.T.L.H."/>
            <person name="Warris S."/>
            <person name="Nguyen H.D.T."/>
            <person name="van Gent-Pelzer M.P.E."/>
            <person name="Joly D.L."/>
            <person name="van de Geest H.C."/>
            <person name="Bonants P.J.M."/>
            <person name="Smith D.S."/>
            <person name="Levesque C.A."/>
            <person name="van der Lee T.A.J."/>
        </authorList>
    </citation>
    <scope>NUCLEOTIDE SEQUENCE [LARGE SCALE GENOMIC DNA]</scope>
    <source>
        <strain evidence="5 6">LEV6574</strain>
    </source>
</reference>
<dbReference type="GO" id="GO:0071889">
    <property type="term" value="F:14-3-3 protein binding"/>
    <property type="evidence" value="ECO:0007669"/>
    <property type="project" value="UniProtKB-ARBA"/>
</dbReference>
<dbReference type="FunFam" id="1.10.8.270:FF:000004">
    <property type="entry name" value="TBC1 domain family, member 22B"/>
    <property type="match status" value="1"/>
</dbReference>
<keyword evidence="1" id="KW-0343">GTPase activation</keyword>
<organism evidence="5 6">
    <name type="scientific">Synchytrium endobioticum</name>
    <dbReference type="NCBI Taxonomy" id="286115"/>
    <lineage>
        <taxon>Eukaryota</taxon>
        <taxon>Fungi</taxon>
        <taxon>Fungi incertae sedis</taxon>
        <taxon>Chytridiomycota</taxon>
        <taxon>Chytridiomycota incertae sedis</taxon>
        <taxon>Chytridiomycetes</taxon>
        <taxon>Synchytriales</taxon>
        <taxon>Synchytriaceae</taxon>
        <taxon>Synchytrium</taxon>
    </lineage>
</organism>
<dbReference type="InterPro" id="IPR000195">
    <property type="entry name" value="Rab-GAP-TBC_dom"/>
</dbReference>
<dbReference type="PANTHER" id="PTHR22957:SF26">
    <property type="entry name" value="LD44506P"/>
    <property type="match status" value="1"/>
</dbReference>
<dbReference type="FunFam" id="1.10.472.80:FF:000001">
    <property type="entry name" value="TBC1 domain family member 22B"/>
    <property type="match status" value="1"/>
</dbReference>
<feature type="compositionally biased region" description="Basic and acidic residues" evidence="3">
    <location>
        <begin position="200"/>
        <end position="225"/>
    </location>
</feature>
<feature type="compositionally biased region" description="Polar residues" evidence="3">
    <location>
        <begin position="190"/>
        <end position="199"/>
    </location>
</feature>
<dbReference type="EMBL" id="QEAM01000007">
    <property type="protein sequence ID" value="TPX51168.1"/>
    <property type="molecule type" value="Genomic_DNA"/>
</dbReference>
<accession>A0A507DJU0</accession>
<dbReference type="Pfam" id="PF00566">
    <property type="entry name" value="RabGAP-TBC"/>
    <property type="match status" value="1"/>
</dbReference>
<evidence type="ECO:0000256" key="1">
    <source>
        <dbReference type="ARBA" id="ARBA00022468"/>
    </source>
</evidence>
<evidence type="ECO:0000256" key="2">
    <source>
        <dbReference type="ARBA" id="ARBA00022553"/>
    </source>
</evidence>
<comment type="caution">
    <text evidence="5">The sequence shown here is derived from an EMBL/GenBank/DDBJ whole genome shotgun (WGS) entry which is preliminary data.</text>
</comment>
<evidence type="ECO:0000256" key="3">
    <source>
        <dbReference type="SAM" id="MobiDB-lite"/>
    </source>
</evidence>
<dbReference type="FunFam" id="1.10.10.750:FF:000009">
    <property type="entry name" value="TBC1 domain family member 22A"/>
    <property type="match status" value="1"/>
</dbReference>
<dbReference type="OrthoDB" id="26371at2759"/>
<dbReference type="SUPFAM" id="SSF47923">
    <property type="entry name" value="Ypt/Rab-GAP domain of gyp1p"/>
    <property type="match status" value="2"/>
</dbReference>
<gene>
    <name evidence="5" type="ORF">SeLEV6574_g00415</name>
</gene>
<dbReference type="Gene3D" id="1.10.10.750">
    <property type="entry name" value="Ypt/Rab-GAP domain of gyp1p, domain 1"/>
    <property type="match status" value="1"/>
</dbReference>
<dbReference type="PROSITE" id="PS50086">
    <property type="entry name" value="TBC_RABGAP"/>
    <property type="match status" value="1"/>
</dbReference>
<feature type="region of interest" description="Disordered" evidence="3">
    <location>
        <begin position="1"/>
        <end position="20"/>
    </location>
</feature>
<dbReference type="InterPro" id="IPR035969">
    <property type="entry name" value="Rab-GAP_TBC_sf"/>
</dbReference>
<dbReference type="Gene3D" id="1.10.8.270">
    <property type="entry name" value="putative rabgap domain of human tbc1 domain family member 14 like domains"/>
    <property type="match status" value="1"/>
</dbReference>
<feature type="compositionally biased region" description="Polar residues" evidence="3">
    <location>
        <begin position="142"/>
        <end position="161"/>
    </location>
</feature>
<protein>
    <recommendedName>
        <fullName evidence="4">Rab-GAP TBC domain-containing protein</fullName>
    </recommendedName>
</protein>
<name>A0A507DJU0_9FUNG</name>
<dbReference type="Proteomes" id="UP000320475">
    <property type="component" value="Unassembled WGS sequence"/>
</dbReference>
<dbReference type="PANTHER" id="PTHR22957">
    <property type="entry name" value="TBC1 DOMAIN FAMILY MEMBER GTPASE-ACTIVATING PROTEIN"/>
    <property type="match status" value="1"/>
</dbReference>
<feature type="domain" description="Rab-GAP TBC" evidence="4">
    <location>
        <begin position="266"/>
        <end position="493"/>
    </location>
</feature>
<sequence length="572" mass="63703">MKTAVPGETNTTSIRTESGHKKWTIHTKTLPGTINLKLSSSAHSNVGLRSGIVGFGQIQIVPSKSTSPSTRSLTADVSPKPAAKVEVFSVTTVIEDSASTQPQKRPPETQQSEETIELASQVASSSALSHKGESVGRARPTITPTLSNLPPSADISSAATSPVTAIGGPTAFDGNISNLNTSTSSDTLKRSSGINSGDHNSLRKSTDGRGHAQPNGKEKGSDKLESSMMAEAAKLNSLAIRFQKFRAVLDTPNVDLDQLRKLSWKGVPDEIRPMVWQLLMGYLPCNMDRRETTLARKRSEYAEYVDQSFARGKEGLDQALHHQIHIDIQRTNSHLSLYQDKRIQEALERILYCWAIRHPASGYVQGINDLVTPFFQVFLSGELSTTTADIETYDVLQIPVEKLSQVEADSFWCLTKLLDGIQDNYTFAQPGIQRQIGKLKELISRIDSPLATHLQAQGVEFIQFAFRWMNCLLMRELSIKNTIRMWDTYQAEGPDGFSDFHLYVCASFLVKWSEQLRKMEFQDIMMFLQSLPTQSWEDKEIELLLSEAFMWKSLFHNAPSHLQNISMPSPQQ</sequence>
<dbReference type="Gene3D" id="1.10.472.80">
    <property type="entry name" value="Ypt/Rab-GAP domain of gyp1p, domain 3"/>
    <property type="match status" value="1"/>
</dbReference>
<keyword evidence="2" id="KW-0597">Phosphoprotein</keyword>